<feature type="domain" description="Apple" evidence="2">
    <location>
        <begin position="167"/>
        <end position="191"/>
    </location>
</feature>
<dbReference type="Pfam" id="PF14295">
    <property type="entry name" value="PAN_4"/>
    <property type="match status" value="2"/>
</dbReference>
<dbReference type="PANTHER" id="PTHR46873">
    <property type="entry name" value="EXPRESSED PROTEIN"/>
    <property type="match status" value="1"/>
</dbReference>
<feature type="domain" description="Apple" evidence="2">
    <location>
        <begin position="123"/>
        <end position="150"/>
    </location>
</feature>
<dbReference type="GO" id="GO:0003755">
    <property type="term" value="F:peptidyl-prolyl cis-trans isomerase activity"/>
    <property type="evidence" value="ECO:0007669"/>
    <property type="project" value="InterPro"/>
</dbReference>
<dbReference type="InterPro" id="IPR029000">
    <property type="entry name" value="Cyclophilin-like_dom_sf"/>
</dbReference>
<reference evidence="3" key="1">
    <citation type="journal article" date="2021" name="Proc. Natl. Acad. Sci. U.S.A.">
        <title>Three genomes in the algal genus Volvox reveal the fate of a haploid sex-determining region after a transition to homothallism.</title>
        <authorList>
            <person name="Yamamoto K."/>
            <person name="Hamaji T."/>
            <person name="Kawai-Toyooka H."/>
            <person name="Matsuzaki R."/>
            <person name="Takahashi F."/>
            <person name="Nishimura Y."/>
            <person name="Kawachi M."/>
            <person name="Noguchi H."/>
            <person name="Minakuchi Y."/>
            <person name="Umen J.G."/>
            <person name="Toyoda A."/>
            <person name="Nozaki H."/>
        </authorList>
    </citation>
    <scope>NUCLEOTIDE SEQUENCE</scope>
    <source>
        <strain evidence="3">NIES-3780</strain>
    </source>
</reference>
<evidence type="ECO:0000313" key="3">
    <source>
        <dbReference type="EMBL" id="GIL53459.1"/>
    </source>
</evidence>
<dbReference type="AlphaFoldDB" id="A0A8J4B3N6"/>
<accession>A0A8J4B3N6</accession>
<dbReference type="EMBL" id="BNCO01000015">
    <property type="protein sequence ID" value="GIL53459.1"/>
    <property type="molecule type" value="Genomic_DNA"/>
</dbReference>
<evidence type="ECO:0008006" key="5">
    <source>
        <dbReference type="Google" id="ProtNLM"/>
    </source>
</evidence>
<protein>
    <recommendedName>
        <fullName evidence="5">Peptidylprolyl isomerase</fullName>
    </recommendedName>
</protein>
<dbReference type="InterPro" id="IPR002130">
    <property type="entry name" value="Cyclophilin-type_PPIase_dom"/>
</dbReference>
<feature type="domain" description="PPIase cyclophilin-type" evidence="1">
    <location>
        <begin position="229"/>
        <end position="362"/>
    </location>
</feature>
<dbReference type="Proteomes" id="UP000747399">
    <property type="component" value="Unassembled WGS sequence"/>
</dbReference>
<sequence>MVLKLGLLIVTFGCIALLSLAYLHFKSLCPHSIPTHLTDLDSLLNLLHDWERQGETEADSHSVSRVADELATAIAIARAAQTAPPPFLSSGGLYSASNHLATEQAAIRALSLAGTQCHVAWHTEYWGDTVVWGSAHHAGSAAECCAACSSHQLAAARGGLDKGPNSTTCNVWVYCGDAERCGSHYQECWLKHLAKLPPPPQPGANSIWTSGVVYPGDEWLQPYDSMKTLTMHFTMGDVVVELLPDLAPRSVHEIRRLGAILEGGACDGCKLYRVETNFLVQGVIFHPGGYVGTTRLPNPQQKKVMERGLVCWAGCGGGPDFFVNLIDQSGFGDCHLCWGLIRDMTLMDAIVKLPTKPKTNPNDMTFLTQELHFNITLS</sequence>
<evidence type="ECO:0000259" key="2">
    <source>
        <dbReference type="Pfam" id="PF14295"/>
    </source>
</evidence>
<dbReference type="Gene3D" id="3.50.4.10">
    <property type="entry name" value="Hepatocyte Growth Factor"/>
    <property type="match status" value="1"/>
</dbReference>
<dbReference type="SUPFAM" id="SSF50891">
    <property type="entry name" value="Cyclophilin-like"/>
    <property type="match status" value="1"/>
</dbReference>
<keyword evidence="4" id="KW-1185">Reference proteome</keyword>
<dbReference type="PANTHER" id="PTHR46873:SF1">
    <property type="entry name" value="EXPRESSED PROTEIN"/>
    <property type="match status" value="1"/>
</dbReference>
<comment type="caution">
    <text evidence="3">The sequence shown here is derived from an EMBL/GenBank/DDBJ whole genome shotgun (WGS) entry which is preliminary data.</text>
</comment>
<dbReference type="Pfam" id="PF00160">
    <property type="entry name" value="Pro_isomerase"/>
    <property type="match status" value="1"/>
</dbReference>
<name>A0A8J4B3N6_9CHLO</name>
<dbReference type="InterPro" id="IPR003609">
    <property type="entry name" value="Pan_app"/>
</dbReference>
<proteinExistence type="predicted"/>
<evidence type="ECO:0000259" key="1">
    <source>
        <dbReference type="Pfam" id="PF00160"/>
    </source>
</evidence>
<dbReference type="Gene3D" id="2.40.100.10">
    <property type="entry name" value="Cyclophilin-like"/>
    <property type="match status" value="1"/>
</dbReference>
<gene>
    <name evidence="3" type="ORF">Vafri_9054</name>
</gene>
<organism evidence="3 4">
    <name type="scientific">Volvox africanus</name>
    <dbReference type="NCBI Taxonomy" id="51714"/>
    <lineage>
        <taxon>Eukaryota</taxon>
        <taxon>Viridiplantae</taxon>
        <taxon>Chlorophyta</taxon>
        <taxon>core chlorophytes</taxon>
        <taxon>Chlorophyceae</taxon>
        <taxon>CS clade</taxon>
        <taxon>Chlamydomonadales</taxon>
        <taxon>Volvocaceae</taxon>
        <taxon>Volvox</taxon>
    </lineage>
</organism>
<evidence type="ECO:0000313" key="4">
    <source>
        <dbReference type="Proteomes" id="UP000747399"/>
    </source>
</evidence>